<keyword evidence="2" id="KW-0273">Eye lens protein</keyword>
<evidence type="ECO:0000259" key="4">
    <source>
        <dbReference type="PROSITE" id="PS50404"/>
    </source>
</evidence>
<evidence type="ECO:0000259" key="5">
    <source>
        <dbReference type="PROSITE" id="PS50405"/>
    </source>
</evidence>
<dbReference type="CDD" id="cd03192">
    <property type="entry name" value="GST_C_Sigma_like"/>
    <property type="match status" value="1"/>
</dbReference>
<feature type="domain" description="GST N-terminal" evidence="4">
    <location>
        <begin position="2"/>
        <end position="79"/>
    </location>
</feature>
<feature type="domain" description="GST C-terminal" evidence="5">
    <location>
        <begin position="81"/>
        <end position="203"/>
    </location>
</feature>
<dbReference type="SFLD" id="SFLDS00019">
    <property type="entry name" value="Glutathione_Transferase_(cytos"/>
    <property type="match status" value="1"/>
</dbReference>
<sequence>MPSYKLFYFDVRGRAEIARLIFTYAGKKFEDNRVGREDWPALKPNTPFGQMPVLEVDGEKIGQSVAIANYLAREFGLYGKTNMEGCRIDQVVCLVQDLISAFIKAMFEKDEAKKAELTKANNEEVIPRFFGFFESLLKKNGTGFFVGKDVTLADLFVYDVTWNMVKASPTALDSFPLLKANHNRIASVPQIKAYVDARKPTDM</sequence>
<dbReference type="Pfam" id="PF14497">
    <property type="entry name" value="GST_C_3"/>
    <property type="match status" value="1"/>
</dbReference>
<dbReference type="PROSITE" id="PS50405">
    <property type="entry name" value="GST_CTER"/>
    <property type="match status" value="1"/>
</dbReference>
<dbReference type="STRING" id="188477.A0A3S1BMW4"/>
<protein>
    <recommendedName>
        <fullName evidence="8">Glutathione transferase</fullName>
    </recommendedName>
</protein>
<evidence type="ECO:0008006" key="8">
    <source>
        <dbReference type="Google" id="ProtNLM"/>
    </source>
</evidence>
<dbReference type="SUPFAM" id="SSF52833">
    <property type="entry name" value="Thioredoxin-like"/>
    <property type="match status" value="1"/>
</dbReference>
<comment type="similarity">
    <text evidence="1">Belongs to the GST superfamily.</text>
</comment>
<dbReference type="InterPro" id="IPR010987">
    <property type="entry name" value="Glutathione-S-Trfase_C-like"/>
</dbReference>
<comment type="caution">
    <text evidence="6">The sequence shown here is derived from an EMBL/GenBank/DDBJ whole genome shotgun (WGS) entry which is preliminary data.</text>
</comment>
<reference evidence="6 7" key="1">
    <citation type="submission" date="2019-01" db="EMBL/GenBank/DDBJ databases">
        <title>A draft genome assembly of the solar-powered sea slug Elysia chlorotica.</title>
        <authorList>
            <person name="Cai H."/>
            <person name="Li Q."/>
            <person name="Fang X."/>
            <person name="Li J."/>
            <person name="Curtis N.E."/>
            <person name="Altenburger A."/>
            <person name="Shibata T."/>
            <person name="Feng M."/>
            <person name="Maeda T."/>
            <person name="Schwartz J.A."/>
            <person name="Shigenobu S."/>
            <person name="Lundholm N."/>
            <person name="Nishiyama T."/>
            <person name="Yang H."/>
            <person name="Hasebe M."/>
            <person name="Li S."/>
            <person name="Pierce S.K."/>
            <person name="Wang J."/>
        </authorList>
    </citation>
    <scope>NUCLEOTIDE SEQUENCE [LARGE SCALE GENOMIC DNA]</scope>
    <source>
        <strain evidence="6">EC2010</strain>
        <tissue evidence="6">Whole organism of an adult</tissue>
    </source>
</reference>
<dbReference type="CDD" id="cd03039">
    <property type="entry name" value="GST_N_Sigma_like"/>
    <property type="match status" value="1"/>
</dbReference>
<dbReference type="OrthoDB" id="414243at2759"/>
<dbReference type="FunFam" id="3.40.30.10:FF:000035">
    <property type="entry name" value="hematopoietic prostaglandin D synthase"/>
    <property type="match status" value="1"/>
</dbReference>
<evidence type="ECO:0000256" key="1">
    <source>
        <dbReference type="ARBA" id="ARBA00007409"/>
    </source>
</evidence>
<dbReference type="PROSITE" id="PS50404">
    <property type="entry name" value="GST_NTER"/>
    <property type="match status" value="1"/>
</dbReference>
<comment type="function">
    <text evidence="3">S-crystallins are structural components of squids and octopi eye lens. Contains relatively little if any GST activity.</text>
</comment>
<dbReference type="Pfam" id="PF02798">
    <property type="entry name" value="GST_N"/>
    <property type="match status" value="1"/>
</dbReference>
<dbReference type="GO" id="GO:0006749">
    <property type="term" value="P:glutathione metabolic process"/>
    <property type="evidence" value="ECO:0007669"/>
    <property type="project" value="TreeGrafter"/>
</dbReference>
<dbReference type="InterPro" id="IPR036282">
    <property type="entry name" value="Glutathione-S-Trfase_C_sf"/>
</dbReference>
<dbReference type="GO" id="GO:0005212">
    <property type="term" value="F:structural constituent of eye lens"/>
    <property type="evidence" value="ECO:0007669"/>
    <property type="project" value="UniProtKB-KW"/>
</dbReference>
<accession>A0A3S1BMW4</accession>
<keyword evidence="7" id="KW-1185">Reference proteome</keyword>
<dbReference type="GO" id="GO:0004364">
    <property type="term" value="F:glutathione transferase activity"/>
    <property type="evidence" value="ECO:0007669"/>
    <property type="project" value="TreeGrafter"/>
</dbReference>
<dbReference type="SUPFAM" id="SSF47616">
    <property type="entry name" value="GST C-terminal domain-like"/>
    <property type="match status" value="1"/>
</dbReference>
<evidence type="ECO:0000256" key="3">
    <source>
        <dbReference type="ARBA" id="ARBA00049616"/>
    </source>
</evidence>
<dbReference type="InterPro" id="IPR004046">
    <property type="entry name" value="GST_C"/>
</dbReference>
<proteinExistence type="inferred from homology"/>
<dbReference type="SMR" id="A0A3S1BMW4"/>
<gene>
    <name evidence="6" type="ORF">EGW08_007733</name>
</gene>
<dbReference type="EMBL" id="RQTK01000203">
    <property type="protein sequence ID" value="RUS84494.1"/>
    <property type="molecule type" value="Genomic_DNA"/>
</dbReference>
<evidence type="ECO:0000256" key="2">
    <source>
        <dbReference type="ARBA" id="ARBA00022613"/>
    </source>
</evidence>
<name>A0A3S1BMW4_ELYCH</name>
<dbReference type="AlphaFoldDB" id="A0A3S1BMW4"/>
<dbReference type="SFLD" id="SFLDG00363">
    <property type="entry name" value="AMPS_(cytGST):_Alpha-__Mu-__Pi"/>
    <property type="match status" value="1"/>
</dbReference>
<dbReference type="FunFam" id="1.20.1050.10:FF:000030">
    <property type="entry name" value="Glutathione S-transferase S1"/>
    <property type="match status" value="1"/>
</dbReference>
<dbReference type="Proteomes" id="UP000271974">
    <property type="component" value="Unassembled WGS sequence"/>
</dbReference>
<dbReference type="Gene3D" id="3.40.30.10">
    <property type="entry name" value="Glutaredoxin"/>
    <property type="match status" value="1"/>
</dbReference>
<dbReference type="SFLD" id="SFLDG01205">
    <property type="entry name" value="AMPS.1"/>
    <property type="match status" value="1"/>
</dbReference>
<organism evidence="6 7">
    <name type="scientific">Elysia chlorotica</name>
    <name type="common">Eastern emerald elysia</name>
    <name type="synonym">Sea slug</name>
    <dbReference type="NCBI Taxonomy" id="188477"/>
    <lineage>
        <taxon>Eukaryota</taxon>
        <taxon>Metazoa</taxon>
        <taxon>Spiralia</taxon>
        <taxon>Lophotrochozoa</taxon>
        <taxon>Mollusca</taxon>
        <taxon>Gastropoda</taxon>
        <taxon>Heterobranchia</taxon>
        <taxon>Euthyneura</taxon>
        <taxon>Panpulmonata</taxon>
        <taxon>Sacoglossa</taxon>
        <taxon>Placobranchoidea</taxon>
        <taxon>Plakobranchidae</taxon>
        <taxon>Elysia</taxon>
    </lineage>
</organism>
<dbReference type="InterPro" id="IPR040079">
    <property type="entry name" value="Glutathione_S-Trfase"/>
</dbReference>
<evidence type="ECO:0000313" key="7">
    <source>
        <dbReference type="Proteomes" id="UP000271974"/>
    </source>
</evidence>
<dbReference type="Gene3D" id="1.20.1050.10">
    <property type="match status" value="1"/>
</dbReference>
<dbReference type="InterPro" id="IPR004045">
    <property type="entry name" value="Glutathione_S-Trfase_N"/>
</dbReference>
<dbReference type="InterPro" id="IPR050213">
    <property type="entry name" value="GST_superfamily"/>
</dbReference>
<dbReference type="PANTHER" id="PTHR11571">
    <property type="entry name" value="GLUTATHIONE S-TRANSFERASE"/>
    <property type="match status" value="1"/>
</dbReference>
<dbReference type="InterPro" id="IPR036249">
    <property type="entry name" value="Thioredoxin-like_sf"/>
</dbReference>
<evidence type="ECO:0000313" key="6">
    <source>
        <dbReference type="EMBL" id="RUS84494.1"/>
    </source>
</evidence>
<dbReference type="PANTHER" id="PTHR11571:SF150">
    <property type="entry name" value="GLUTATHIONE S-TRANSFERASE"/>
    <property type="match status" value="1"/>
</dbReference>